<dbReference type="PANTHER" id="PTHR33337:SF43">
    <property type="entry name" value="CENP-V_GFA DOMAIN-CONTAINING PROTEIN"/>
    <property type="match status" value="1"/>
</dbReference>
<keyword evidence="4" id="KW-0456">Lyase</keyword>
<evidence type="ECO:0000259" key="6">
    <source>
        <dbReference type="PROSITE" id="PS51891"/>
    </source>
</evidence>
<evidence type="ECO:0000256" key="3">
    <source>
        <dbReference type="ARBA" id="ARBA00022833"/>
    </source>
</evidence>
<evidence type="ECO:0000256" key="5">
    <source>
        <dbReference type="SAM" id="MobiDB-lite"/>
    </source>
</evidence>
<evidence type="ECO:0000256" key="2">
    <source>
        <dbReference type="ARBA" id="ARBA00022723"/>
    </source>
</evidence>
<name>A0A6A6T4K5_9PLEO</name>
<gene>
    <name evidence="7" type="ORF">K491DRAFT_693281</name>
</gene>
<keyword evidence="2" id="KW-0479">Metal-binding</keyword>
<feature type="domain" description="CENP-V/GFA" evidence="6">
    <location>
        <begin position="25"/>
        <end position="172"/>
    </location>
</feature>
<evidence type="ECO:0000313" key="7">
    <source>
        <dbReference type="EMBL" id="KAF2654989.1"/>
    </source>
</evidence>
<feature type="region of interest" description="Disordered" evidence="5">
    <location>
        <begin position="1"/>
        <end position="22"/>
    </location>
</feature>
<feature type="compositionally biased region" description="Polar residues" evidence="5">
    <location>
        <begin position="1"/>
        <end position="10"/>
    </location>
</feature>
<proteinExistence type="inferred from homology"/>
<keyword evidence="3" id="KW-0862">Zinc</keyword>
<dbReference type="GO" id="GO:0046872">
    <property type="term" value="F:metal ion binding"/>
    <property type="evidence" value="ECO:0007669"/>
    <property type="project" value="UniProtKB-KW"/>
</dbReference>
<dbReference type="PANTHER" id="PTHR33337">
    <property type="entry name" value="GFA DOMAIN-CONTAINING PROTEIN"/>
    <property type="match status" value="1"/>
</dbReference>
<dbReference type="AlphaFoldDB" id="A0A6A6T4K5"/>
<feature type="compositionally biased region" description="Low complexity" evidence="5">
    <location>
        <begin position="57"/>
        <end position="69"/>
    </location>
</feature>
<comment type="similarity">
    <text evidence="1">Belongs to the Gfa family.</text>
</comment>
<organism evidence="7 8">
    <name type="scientific">Lophiostoma macrostomum CBS 122681</name>
    <dbReference type="NCBI Taxonomy" id="1314788"/>
    <lineage>
        <taxon>Eukaryota</taxon>
        <taxon>Fungi</taxon>
        <taxon>Dikarya</taxon>
        <taxon>Ascomycota</taxon>
        <taxon>Pezizomycotina</taxon>
        <taxon>Dothideomycetes</taxon>
        <taxon>Pleosporomycetidae</taxon>
        <taxon>Pleosporales</taxon>
        <taxon>Lophiostomataceae</taxon>
        <taxon>Lophiostoma</taxon>
    </lineage>
</organism>
<dbReference type="OrthoDB" id="9985472at2759"/>
<dbReference type="Pfam" id="PF04828">
    <property type="entry name" value="GFA"/>
    <property type="match status" value="1"/>
</dbReference>
<feature type="region of interest" description="Disordered" evidence="5">
    <location>
        <begin position="41"/>
        <end position="69"/>
    </location>
</feature>
<evidence type="ECO:0000256" key="1">
    <source>
        <dbReference type="ARBA" id="ARBA00005495"/>
    </source>
</evidence>
<accession>A0A6A6T4K5</accession>
<dbReference type="GO" id="GO:0016846">
    <property type="term" value="F:carbon-sulfur lyase activity"/>
    <property type="evidence" value="ECO:0007669"/>
    <property type="project" value="InterPro"/>
</dbReference>
<dbReference type="PROSITE" id="PS51891">
    <property type="entry name" value="CENP_V_GFA"/>
    <property type="match status" value="1"/>
</dbReference>
<dbReference type="EMBL" id="MU004355">
    <property type="protein sequence ID" value="KAF2654989.1"/>
    <property type="molecule type" value="Genomic_DNA"/>
</dbReference>
<evidence type="ECO:0000313" key="8">
    <source>
        <dbReference type="Proteomes" id="UP000799324"/>
    </source>
</evidence>
<dbReference type="Gene3D" id="3.90.1590.10">
    <property type="entry name" value="glutathione-dependent formaldehyde- activating enzyme (gfa)"/>
    <property type="match status" value="1"/>
</dbReference>
<dbReference type="SUPFAM" id="SSF51316">
    <property type="entry name" value="Mss4-like"/>
    <property type="match status" value="1"/>
</dbReference>
<keyword evidence="8" id="KW-1185">Reference proteome</keyword>
<dbReference type="InterPro" id="IPR011057">
    <property type="entry name" value="Mss4-like_sf"/>
</dbReference>
<reference evidence="7" key="1">
    <citation type="journal article" date="2020" name="Stud. Mycol.">
        <title>101 Dothideomycetes genomes: a test case for predicting lifestyles and emergence of pathogens.</title>
        <authorList>
            <person name="Haridas S."/>
            <person name="Albert R."/>
            <person name="Binder M."/>
            <person name="Bloem J."/>
            <person name="Labutti K."/>
            <person name="Salamov A."/>
            <person name="Andreopoulos B."/>
            <person name="Baker S."/>
            <person name="Barry K."/>
            <person name="Bills G."/>
            <person name="Bluhm B."/>
            <person name="Cannon C."/>
            <person name="Castanera R."/>
            <person name="Culley D."/>
            <person name="Daum C."/>
            <person name="Ezra D."/>
            <person name="Gonzalez J."/>
            <person name="Henrissat B."/>
            <person name="Kuo A."/>
            <person name="Liang C."/>
            <person name="Lipzen A."/>
            <person name="Lutzoni F."/>
            <person name="Magnuson J."/>
            <person name="Mondo S."/>
            <person name="Nolan M."/>
            <person name="Ohm R."/>
            <person name="Pangilinan J."/>
            <person name="Park H.-J."/>
            <person name="Ramirez L."/>
            <person name="Alfaro M."/>
            <person name="Sun H."/>
            <person name="Tritt A."/>
            <person name="Yoshinaga Y."/>
            <person name="Zwiers L.-H."/>
            <person name="Turgeon B."/>
            <person name="Goodwin S."/>
            <person name="Spatafora J."/>
            <person name="Crous P."/>
            <person name="Grigoriev I."/>
        </authorList>
    </citation>
    <scope>NUCLEOTIDE SEQUENCE</scope>
    <source>
        <strain evidence="7">CBS 122681</strain>
    </source>
</reference>
<protein>
    <recommendedName>
        <fullName evidence="6">CENP-V/GFA domain-containing protein</fullName>
    </recommendedName>
</protein>
<dbReference type="InterPro" id="IPR006913">
    <property type="entry name" value="CENP-V/GFA"/>
</dbReference>
<sequence length="190" mass="20373">MAQQSGNSYTGDPKTHPDEEFKDGMTGTCLCGAVKVTIHDPNLFTNPSPNPNPDSDPNPNSDPTSDPAPARRGHLCHCANCRKISGSFVSANLLLPEEDATVSDPGGSVRVYEDFATGSGKPVRRAFCGGCGCPILSRPEMLPGKIILKMGIFPRIPAPEMECFAAHKHVWEPEVQDIVGFKTVRGGERV</sequence>
<dbReference type="Proteomes" id="UP000799324">
    <property type="component" value="Unassembled WGS sequence"/>
</dbReference>
<feature type="compositionally biased region" description="Basic and acidic residues" evidence="5">
    <location>
        <begin position="13"/>
        <end position="22"/>
    </location>
</feature>
<evidence type="ECO:0000256" key="4">
    <source>
        <dbReference type="ARBA" id="ARBA00023239"/>
    </source>
</evidence>